<keyword evidence="3" id="KW-1185">Reference proteome</keyword>
<evidence type="ECO:0000313" key="2">
    <source>
        <dbReference type="EMBL" id="CDO68613.1"/>
    </source>
</evidence>
<dbReference type="OrthoDB" id="2523383at2759"/>
<accession>A0A060S8A3</accession>
<name>A0A060S8A3_PYCCI</name>
<protein>
    <recommendedName>
        <fullName evidence="4">Clp1-like protein</fullName>
    </recommendedName>
</protein>
<organism evidence="2 3">
    <name type="scientific">Pycnoporus cinnabarinus</name>
    <name type="common">Cinnabar-red polypore</name>
    <name type="synonym">Trametes cinnabarina</name>
    <dbReference type="NCBI Taxonomy" id="5643"/>
    <lineage>
        <taxon>Eukaryota</taxon>
        <taxon>Fungi</taxon>
        <taxon>Dikarya</taxon>
        <taxon>Basidiomycota</taxon>
        <taxon>Agaricomycotina</taxon>
        <taxon>Agaricomycetes</taxon>
        <taxon>Polyporales</taxon>
        <taxon>Polyporaceae</taxon>
        <taxon>Trametes</taxon>
    </lineage>
</organism>
<evidence type="ECO:0000313" key="3">
    <source>
        <dbReference type="Proteomes" id="UP000029665"/>
    </source>
</evidence>
<feature type="region of interest" description="Disordered" evidence="1">
    <location>
        <begin position="1"/>
        <end position="20"/>
    </location>
</feature>
<dbReference type="Proteomes" id="UP000029665">
    <property type="component" value="Unassembled WGS sequence"/>
</dbReference>
<comment type="caution">
    <text evidence="2">The sequence shown here is derived from an EMBL/GenBank/DDBJ whole genome shotgun (WGS) entry which is preliminary data.</text>
</comment>
<dbReference type="AlphaFoldDB" id="A0A060S8A3"/>
<reference evidence="2" key="1">
    <citation type="submission" date="2014-01" db="EMBL/GenBank/DDBJ databases">
        <title>The genome of the white-rot fungus Pycnoporus cinnabarinus: a basidiomycete model with a versatile arsenal for lignocellulosic biomass breakdown.</title>
        <authorList>
            <person name="Levasseur A."/>
            <person name="Lomascolo A."/>
            <person name="Ruiz-Duenas F.J."/>
            <person name="Uzan E."/>
            <person name="Piumi F."/>
            <person name="Kues U."/>
            <person name="Ram A.F.J."/>
            <person name="Murat C."/>
            <person name="Haon M."/>
            <person name="Benoit I."/>
            <person name="Arfi Y."/>
            <person name="Chevret D."/>
            <person name="Drula E."/>
            <person name="Kwon M.J."/>
            <person name="Gouret P."/>
            <person name="Lesage-Meessen L."/>
            <person name="Lombard V."/>
            <person name="Mariette J."/>
            <person name="Noirot C."/>
            <person name="Park J."/>
            <person name="Patyshakuliyeva A."/>
            <person name="Wieneger R.A.B."/>
            <person name="Wosten H.A.B."/>
            <person name="Martin F."/>
            <person name="Coutinho P.M."/>
            <person name="de Vries R."/>
            <person name="Martinez A.T."/>
            <person name="Klopp C."/>
            <person name="Pontarotti P."/>
            <person name="Henrissat B."/>
            <person name="Record E."/>
        </authorList>
    </citation>
    <scope>NUCLEOTIDE SEQUENCE [LARGE SCALE GENOMIC DNA]</scope>
    <source>
        <strain evidence="2">BRFM137</strain>
    </source>
</reference>
<sequence length="324" mass="34247">MFQVASRPAHHHGAIPEPLNLMSSHYQNSSVAQKLNIPRRLARPAFAEPSRDALARVDPSLANVPFEYIRKMLAGNANQMLTAVSLLTIPNALPCAHLPPTLDAPIRPSSHAPDVSAFPTHVLAILSSRSSATTPTMASFADRSSLPASTTVPLYPASALVLAAHCALLPPLPQGLPPTGRRAALTLPIIPLTIPSPESFPLLHAYLHTMRPDTLLASLLPALASSLPQMPNASSSAGSNRSVYVAQFSADRLVRLAHTLAGAALQRGGSQNTAIGVLMAHVKAVNGLWQNACALGVFDAELWGVMDLAWEVILAAMTKISEGR</sequence>
<dbReference type="EMBL" id="CCBP010000021">
    <property type="protein sequence ID" value="CDO68613.1"/>
    <property type="molecule type" value="Genomic_DNA"/>
</dbReference>
<dbReference type="HOGENOM" id="CLU_059618_0_0_1"/>
<proteinExistence type="predicted"/>
<evidence type="ECO:0008006" key="4">
    <source>
        <dbReference type="Google" id="ProtNLM"/>
    </source>
</evidence>
<evidence type="ECO:0000256" key="1">
    <source>
        <dbReference type="SAM" id="MobiDB-lite"/>
    </source>
</evidence>
<gene>
    <name evidence="2" type="ORF">BN946_scf184996.g44</name>
</gene>
<dbReference type="OMA" id="YIRKMLA"/>